<proteinExistence type="predicted"/>
<sequence>MPEPAFDHVLLTRFSAVMAPEAEPAGEEWLRYRLAFFDQVTYASVVSQTTRDFQWLVLFDDRCSAEFRADIEYLAEDVFTPVWTHETFRRDSFAEPVAAVTHAPYLITTRIDSDDAMAVDFMETVQAQFAHQERLFVNLTRGIQVDRSGAVYLSDQLSNPFISLVERREAGRPPDTVYVAKHARARAKGPIREVRAPVMWMQVVHDLNVSNIVNGPRIAPGVVAERFRVDLTYDADIRGTGLVRARARQVGRLVRLWAAHPGELTKAAEAWAWRSRGTHERAQDDGATLTDKVQALEQGWRQRWQESAVRRRARDTKRDAVRRYWGLQRSFNTASSPEPVLVAGSLDAVLGGDRVVVLAEYSRSGHPRPEALSGAAAWAAAGVPALVVCARDAWSRMPRELEDLPDGVAVVRRPNVGYDFGSWGAALTAYPQIASKRLVILTNDSLAGPYGPLDDLLARIEASEADVWAATANHFPQEHLQSYLLAFRDGVLARDPLAAFFAGVRAQDSKRAVIQTYEFGLSALMRSAGLTHEVGWTQESLSLVHSANPTFEGYAAMLAAGFPFVKRILLEERRFDLHDAIATVVRQEYGVELR</sequence>
<dbReference type="AlphaFoldDB" id="A0A930VED1"/>
<protein>
    <recommendedName>
        <fullName evidence="3">Rhamnan synthesis protein F</fullName>
    </recommendedName>
</protein>
<accession>A0A930VED1</accession>
<dbReference type="Pfam" id="PF05045">
    <property type="entry name" value="RgpF"/>
    <property type="match status" value="1"/>
</dbReference>
<dbReference type="Pfam" id="PF11316">
    <property type="entry name" value="Rhamno_transf"/>
    <property type="match status" value="1"/>
</dbReference>
<gene>
    <name evidence="1" type="ORF">ISU07_13125</name>
</gene>
<reference evidence="1" key="1">
    <citation type="submission" date="2020-11" db="EMBL/GenBank/DDBJ databases">
        <title>Nocardioides sp. nov., isolated from Soil of Cynanchum wilfordii Hemsley rhizosphere.</title>
        <authorList>
            <person name="Lee J.-S."/>
            <person name="Suh M.K."/>
            <person name="Kim J.-S."/>
        </authorList>
    </citation>
    <scope>NUCLEOTIDE SEQUENCE</scope>
    <source>
        <strain evidence="1">KCTC 19275</strain>
    </source>
</reference>
<comment type="caution">
    <text evidence="1">The sequence shown here is derived from an EMBL/GenBank/DDBJ whole genome shotgun (WGS) entry which is preliminary data.</text>
</comment>
<name>A0A930VED1_9ACTN</name>
<evidence type="ECO:0008006" key="3">
    <source>
        <dbReference type="Google" id="ProtNLM"/>
    </source>
</evidence>
<dbReference type="EMBL" id="JADKPN010000007">
    <property type="protein sequence ID" value="MBF4764071.1"/>
    <property type="molecule type" value="Genomic_DNA"/>
</dbReference>
<keyword evidence="2" id="KW-1185">Reference proteome</keyword>
<evidence type="ECO:0000313" key="1">
    <source>
        <dbReference type="EMBL" id="MBF4764071.1"/>
    </source>
</evidence>
<dbReference type="RefSeq" id="WP_194707249.1">
    <property type="nucleotide sequence ID" value="NZ_JADKPN010000007.1"/>
</dbReference>
<organism evidence="1 2">
    <name type="scientific">Nocardioides islandensis</name>
    <dbReference type="NCBI Taxonomy" id="433663"/>
    <lineage>
        <taxon>Bacteria</taxon>
        <taxon>Bacillati</taxon>
        <taxon>Actinomycetota</taxon>
        <taxon>Actinomycetes</taxon>
        <taxon>Propionibacteriales</taxon>
        <taxon>Nocardioidaceae</taxon>
        <taxon>Nocardioides</taxon>
    </lineage>
</organism>
<dbReference type="InterPro" id="IPR007739">
    <property type="entry name" value="RgpF"/>
</dbReference>
<evidence type="ECO:0000313" key="2">
    <source>
        <dbReference type="Proteomes" id="UP000640489"/>
    </source>
</evidence>
<dbReference type="Proteomes" id="UP000640489">
    <property type="component" value="Unassembled WGS sequence"/>
</dbReference>
<dbReference type="InterPro" id="IPR021466">
    <property type="entry name" value="Put_rhamnosyl_transferase"/>
</dbReference>